<proteinExistence type="inferred from homology"/>
<dbReference type="Gene3D" id="3.40.190.10">
    <property type="entry name" value="Periplasmic binding protein-like II"/>
    <property type="match status" value="2"/>
</dbReference>
<name>A0A2V1K963_9ACTO</name>
<keyword evidence="4" id="KW-0472">Membrane</keyword>
<evidence type="ECO:0000256" key="8">
    <source>
        <dbReference type="SAM" id="SignalP"/>
    </source>
</evidence>
<dbReference type="PANTHER" id="PTHR30429">
    <property type="entry name" value="D-METHIONINE-BINDING LIPOPROTEIN METQ"/>
    <property type="match status" value="1"/>
</dbReference>
<dbReference type="RefSeq" id="WP_109093376.1">
    <property type="nucleotide sequence ID" value="NZ_CAMELQ010000001.1"/>
</dbReference>
<keyword evidence="3 8" id="KW-0732">Signal</keyword>
<comment type="caution">
    <text evidence="9">The sequence shown here is derived from an EMBL/GenBank/DDBJ whole genome shotgun (WGS) entry which is preliminary data.</text>
</comment>
<dbReference type="AlphaFoldDB" id="A0A2V1K963"/>
<keyword evidence="10" id="KW-1185">Reference proteome</keyword>
<evidence type="ECO:0000256" key="3">
    <source>
        <dbReference type="ARBA" id="ARBA00022729"/>
    </source>
</evidence>
<dbReference type="EMBL" id="QETB01000002">
    <property type="protein sequence ID" value="PWF26729.1"/>
    <property type="molecule type" value="Genomic_DNA"/>
</dbReference>
<comment type="subcellular location">
    <subcellularLocation>
        <location evidence="1">Membrane</location>
        <topology evidence="1">Lipid-anchor</topology>
    </subcellularLocation>
</comment>
<dbReference type="Pfam" id="PF03180">
    <property type="entry name" value="Lipoprotein_9"/>
    <property type="match status" value="1"/>
</dbReference>
<dbReference type="SUPFAM" id="SSF53850">
    <property type="entry name" value="Periplasmic binding protein-like II"/>
    <property type="match status" value="1"/>
</dbReference>
<dbReference type="PANTHER" id="PTHR30429:SF0">
    <property type="entry name" value="METHIONINE-BINDING LIPOPROTEIN METQ"/>
    <property type="match status" value="1"/>
</dbReference>
<comment type="similarity">
    <text evidence="2">Belongs to the NlpA lipoprotein family.</text>
</comment>
<feature type="chain" id="PRO_5039157723" evidence="8">
    <location>
        <begin position="21"/>
        <end position="279"/>
    </location>
</feature>
<evidence type="ECO:0000256" key="5">
    <source>
        <dbReference type="ARBA" id="ARBA00023139"/>
    </source>
</evidence>
<dbReference type="InterPro" id="IPR004872">
    <property type="entry name" value="Lipoprotein_NlpA"/>
</dbReference>
<dbReference type="PROSITE" id="PS51257">
    <property type="entry name" value="PROKAR_LIPOPROTEIN"/>
    <property type="match status" value="1"/>
</dbReference>
<dbReference type="Proteomes" id="UP000245283">
    <property type="component" value="Unassembled WGS sequence"/>
</dbReference>
<evidence type="ECO:0000313" key="10">
    <source>
        <dbReference type="Proteomes" id="UP000245283"/>
    </source>
</evidence>
<dbReference type="OrthoDB" id="9812878at2"/>
<feature type="signal peptide" evidence="8">
    <location>
        <begin position="1"/>
        <end position="20"/>
    </location>
</feature>
<dbReference type="GO" id="GO:0016020">
    <property type="term" value="C:membrane"/>
    <property type="evidence" value="ECO:0007669"/>
    <property type="project" value="UniProtKB-SubCell"/>
</dbReference>
<evidence type="ECO:0000256" key="4">
    <source>
        <dbReference type="ARBA" id="ARBA00023136"/>
    </source>
</evidence>
<sequence>MKRQLIALAGALVLTVSACSAPGSDSSGGDDASGGEKKTLTFSRSQGPYSELFEEAIVPILEEKGYTVNGVDFSDLLNADIALNDGDVDFNVEQHTAYMEDFNNNNSGDLVAISPIPTVPAGIYSDNYNSLEDIPDGATVAVPNDASNRARAYLLLEKVGWIEVDDSGDFAAIDESNVTENPHNIEFTEMKSLSIPAVSQDFDYIVITGSIVYNAKIDPSTALATEDIVDNLVLQLVVKEENQDAQWAQDIAAAYHSDELKDYMEENNDGLWWIPEELQ</sequence>
<evidence type="ECO:0000256" key="6">
    <source>
        <dbReference type="ARBA" id="ARBA00023288"/>
    </source>
</evidence>
<feature type="compositionally biased region" description="Low complexity" evidence="7">
    <location>
        <begin position="21"/>
        <end position="30"/>
    </location>
</feature>
<keyword evidence="6" id="KW-0449">Lipoprotein</keyword>
<feature type="region of interest" description="Disordered" evidence="7">
    <location>
        <begin position="21"/>
        <end position="42"/>
    </location>
</feature>
<keyword evidence="5" id="KW-0564">Palmitate</keyword>
<evidence type="ECO:0000256" key="1">
    <source>
        <dbReference type="ARBA" id="ARBA00004635"/>
    </source>
</evidence>
<protein>
    <submittedName>
        <fullName evidence="9">Metal ABC transporter substrate-binding protein</fullName>
    </submittedName>
</protein>
<evidence type="ECO:0000256" key="2">
    <source>
        <dbReference type="ARBA" id="ARBA00008973"/>
    </source>
</evidence>
<accession>A0A2V1K963</accession>
<evidence type="ECO:0000313" key="9">
    <source>
        <dbReference type="EMBL" id="PWF26729.1"/>
    </source>
</evidence>
<reference evidence="10" key="1">
    <citation type="submission" date="2018-05" db="EMBL/GenBank/DDBJ databases">
        <authorList>
            <person name="Li Y."/>
        </authorList>
    </citation>
    <scope>NUCLEOTIDE SEQUENCE [LARGE SCALE GENOMIC DNA]</scope>
    <source>
        <strain evidence="10">sk1b4</strain>
    </source>
</reference>
<organism evidence="9 10">
    <name type="scientific">Ancrocorticia populi</name>
    <dbReference type="NCBI Taxonomy" id="2175228"/>
    <lineage>
        <taxon>Bacteria</taxon>
        <taxon>Bacillati</taxon>
        <taxon>Actinomycetota</taxon>
        <taxon>Actinomycetes</taxon>
        <taxon>Actinomycetales</taxon>
        <taxon>Actinomycetaceae</taxon>
        <taxon>Ancrocorticia</taxon>
    </lineage>
</organism>
<gene>
    <name evidence="9" type="ORF">DD236_05440</name>
</gene>
<evidence type="ECO:0000256" key="7">
    <source>
        <dbReference type="SAM" id="MobiDB-lite"/>
    </source>
</evidence>